<feature type="non-terminal residue" evidence="1">
    <location>
        <position position="71"/>
    </location>
</feature>
<dbReference type="Proteomes" id="UP000682892">
    <property type="component" value="Unassembled WGS sequence"/>
</dbReference>
<dbReference type="HOGENOM" id="CLU_2747233_0_0_1"/>
<protein>
    <submittedName>
        <fullName evidence="1">AAEL005692-PA</fullName>
    </submittedName>
</protein>
<reference evidence="1" key="3">
    <citation type="submission" date="2012-09" db="EMBL/GenBank/DDBJ databases">
        <authorList>
            <consortium name="VectorBase"/>
        </authorList>
    </citation>
    <scope>NUCLEOTIDE SEQUENCE</scope>
    <source>
        <strain evidence="1">Liverpool</strain>
    </source>
</reference>
<organism evidence="1 2">
    <name type="scientific">Aedes aegypti</name>
    <name type="common">Yellowfever mosquito</name>
    <name type="synonym">Culex aegypti</name>
    <dbReference type="NCBI Taxonomy" id="7159"/>
    <lineage>
        <taxon>Eukaryota</taxon>
        <taxon>Metazoa</taxon>
        <taxon>Ecdysozoa</taxon>
        <taxon>Arthropoda</taxon>
        <taxon>Hexapoda</taxon>
        <taxon>Insecta</taxon>
        <taxon>Pterygota</taxon>
        <taxon>Neoptera</taxon>
        <taxon>Endopterygota</taxon>
        <taxon>Diptera</taxon>
        <taxon>Nematocera</taxon>
        <taxon>Culicoidea</taxon>
        <taxon>Culicidae</taxon>
        <taxon>Culicinae</taxon>
        <taxon>Aedini</taxon>
        <taxon>Aedes</taxon>
        <taxon>Stegomyia</taxon>
    </lineage>
</organism>
<evidence type="ECO:0000313" key="1">
    <source>
        <dbReference type="EMBL" id="EAT42803.1"/>
    </source>
</evidence>
<dbReference type="EMBL" id="CH477355">
    <property type="protein sequence ID" value="EAT42803.1"/>
    <property type="molecule type" value="Genomic_DNA"/>
</dbReference>
<reference evidence="1" key="1">
    <citation type="submission" date="2005-10" db="EMBL/GenBank/DDBJ databases">
        <authorList>
            <person name="Loftus B.J."/>
            <person name="Nene V.M."/>
            <person name="Hannick L.I."/>
            <person name="Bidwell S."/>
            <person name="Haas B."/>
            <person name="Amedeo P."/>
            <person name="Orvis J."/>
            <person name="Wortman J.R."/>
            <person name="White O.R."/>
            <person name="Salzberg S."/>
            <person name="Shumway M."/>
            <person name="Koo H."/>
            <person name="Zhao Y."/>
            <person name="Holmes M."/>
            <person name="Miller J."/>
            <person name="Schatz M."/>
            <person name="Pop M."/>
            <person name="Pai G."/>
            <person name="Utterback T."/>
            <person name="Rogers Y.-H."/>
            <person name="Kravitz S."/>
            <person name="Fraser C.M."/>
        </authorList>
    </citation>
    <scope>NUCLEOTIDE SEQUENCE</scope>
    <source>
        <strain evidence="1">Liverpool</strain>
    </source>
</reference>
<proteinExistence type="predicted"/>
<gene>
    <name evidence="1" type="ORF">AaeL_AAEL005692</name>
</gene>
<dbReference type="KEGG" id="aag:5566917"/>
<reference evidence="1" key="2">
    <citation type="journal article" date="2007" name="Science">
        <title>Genome sequence of Aedes aegypti, a major arbovirus vector.</title>
        <authorList>
            <person name="Nene V."/>
            <person name="Wortman J.R."/>
            <person name="Lawson D."/>
            <person name="Haas B."/>
            <person name="Kodira C."/>
            <person name="Tu Z.J."/>
            <person name="Loftus B."/>
            <person name="Xi Z."/>
            <person name="Megy K."/>
            <person name="Grabherr M."/>
            <person name="Ren Q."/>
            <person name="Zdobnov E.M."/>
            <person name="Lobo N.F."/>
            <person name="Campbell K.S."/>
            <person name="Brown S.E."/>
            <person name="Bonaldo M.F."/>
            <person name="Zhu J."/>
            <person name="Sinkins S.P."/>
            <person name="Hogenkamp D.G."/>
            <person name="Amedeo P."/>
            <person name="Arensburger P."/>
            <person name="Atkinson P.W."/>
            <person name="Bidwell S."/>
            <person name="Biedler J."/>
            <person name="Birney E."/>
            <person name="Bruggner R.V."/>
            <person name="Costas J."/>
            <person name="Coy M.R."/>
            <person name="Crabtree J."/>
            <person name="Crawford M."/>
            <person name="Debruyn B."/>
            <person name="Decaprio D."/>
            <person name="Eiglmeier K."/>
            <person name="Eisenstadt E."/>
            <person name="El-Dorry H."/>
            <person name="Gelbart W.M."/>
            <person name="Gomes S.L."/>
            <person name="Hammond M."/>
            <person name="Hannick L.I."/>
            <person name="Hogan J.R."/>
            <person name="Holmes M.H."/>
            <person name="Jaffe D."/>
            <person name="Johnston J.S."/>
            <person name="Kennedy R.C."/>
            <person name="Koo H."/>
            <person name="Kravitz S."/>
            <person name="Kriventseva E.V."/>
            <person name="Kulp D."/>
            <person name="Labutti K."/>
            <person name="Lee E."/>
            <person name="Li S."/>
            <person name="Lovin D.D."/>
            <person name="Mao C."/>
            <person name="Mauceli E."/>
            <person name="Menck C.F."/>
            <person name="Miller J.R."/>
            <person name="Montgomery P."/>
            <person name="Mori A."/>
            <person name="Nascimento A.L."/>
            <person name="Naveira H.F."/>
            <person name="Nusbaum C."/>
            <person name="O'leary S."/>
            <person name="Orvis J."/>
            <person name="Pertea M."/>
            <person name="Quesneville H."/>
            <person name="Reidenbach K.R."/>
            <person name="Rogers Y.H."/>
            <person name="Roth C.W."/>
            <person name="Schneider J.R."/>
            <person name="Schatz M."/>
            <person name="Shumway M."/>
            <person name="Stanke M."/>
            <person name="Stinson E.O."/>
            <person name="Tubio J.M."/>
            <person name="Vanzee J.P."/>
            <person name="Verjovski-Almeida S."/>
            <person name="Werner D."/>
            <person name="White O."/>
            <person name="Wyder S."/>
            <person name="Zeng Q."/>
            <person name="Zhao Q."/>
            <person name="Zhao Y."/>
            <person name="Hill C.A."/>
            <person name="Raikhel A.S."/>
            <person name="Soares M.B."/>
            <person name="Knudson D.L."/>
            <person name="Lee N.H."/>
            <person name="Galagan J."/>
            <person name="Salzberg S.L."/>
            <person name="Paulsen I.T."/>
            <person name="Dimopoulos G."/>
            <person name="Collins F.H."/>
            <person name="Birren B."/>
            <person name="Fraser-Liggett C.M."/>
            <person name="Severson D.W."/>
        </authorList>
    </citation>
    <scope>NUCLEOTIDE SEQUENCE [LARGE SCALE GENOMIC DNA]</scope>
    <source>
        <strain evidence="1">Liverpool</strain>
    </source>
</reference>
<dbReference type="AlphaFoldDB" id="Q179B6"/>
<evidence type="ECO:0000313" key="2">
    <source>
        <dbReference type="Proteomes" id="UP000682892"/>
    </source>
</evidence>
<accession>Q179B6</accession>
<feature type="non-terminal residue" evidence="1">
    <location>
        <position position="1"/>
    </location>
</feature>
<dbReference type="PaxDb" id="7159-AAEL005692-PA"/>
<sequence length="71" mass="8432">ITRQLHECFIISRVDSIEPSIFSQCRSRSCRRSLSIITRRISSEAEGLELVLSRFFFWKVLLPVNFRFHCI</sequence>
<dbReference type="OrthoDB" id="9880441at2759"/>
<name>Q179B6_AEDAE</name>